<dbReference type="InterPro" id="IPR021670">
    <property type="entry name" value="DUF3256"/>
</dbReference>
<dbReference type="KEGG" id="copr:Cop2CBH44_18460"/>
<keyword evidence="2" id="KW-1185">Reference proteome</keyword>
<name>A0A7G1HWU3_9BACT</name>
<proteinExistence type="predicted"/>
<dbReference type="Pfam" id="PF11644">
    <property type="entry name" value="DUF3256"/>
    <property type="match status" value="1"/>
</dbReference>
<gene>
    <name evidence="1" type="ORF">Cop2CBH44_18460</name>
</gene>
<accession>A0A7G1HWU3</accession>
<evidence type="ECO:0000313" key="1">
    <source>
        <dbReference type="EMBL" id="BCI63493.1"/>
    </source>
</evidence>
<evidence type="ECO:0008006" key="3">
    <source>
        <dbReference type="Google" id="ProtNLM"/>
    </source>
</evidence>
<dbReference type="EMBL" id="AP023322">
    <property type="protein sequence ID" value="BCI63493.1"/>
    <property type="molecule type" value="Genomic_DNA"/>
</dbReference>
<dbReference type="AlphaFoldDB" id="A0A7G1HWU3"/>
<sequence>MRTIIYLFFSLFIAVSVEAQRVSSFFIIMPDELLPQIETNRRKDMIDLFQHSQKGGITNSLGGTSDVTALSDNYISVGLSSSSTMQIKLLPLKGKEETVIAVVNTVCAPACDSRIDFYDTNWKPLDRKDFIILPDNRDFLSDDEKSNENANEMVQRVDISLMRYDFCEGNDNLQITYTIDEYMPEEMYKQIKPYLRDSSLEYVWDGNHFKKEK</sequence>
<reference evidence="2" key="1">
    <citation type="submission" date="2020-07" db="EMBL/GenBank/DDBJ databases">
        <title>Complete genome sequencing of Coprobacter sp. strain 2CBH44.</title>
        <authorList>
            <person name="Sakamoto M."/>
            <person name="Murakami T."/>
            <person name="Mori H."/>
        </authorList>
    </citation>
    <scope>NUCLEOTIDE SEQUENCE [LARGE SCALE GENOMIC DNA]</scope>
    <source>
        <strain evidence="2">2CBH44</strain>
    </source>
</reference>
<dbReference type="SUPFAM" id="SSF160925">
    <property type="entry name" value="PG1388-like"/>
    <property type="match status" value="1"/>
</dbReference>
<protein>
    <recommendedName>
        <fullName evidence="3">DUF3256 family protein</fullName>
    </recommendedName>
</protein>
<dbReference type="RefSeq" id="WP_200754682.1">
    <property type="nucleotide sequence ID" value="NZ_AP023322.1"/>
</dbReference>
<organism evidence="1 2">
    <name type="scientific">Coprobacter secundus subsp. similis</name>
    <dbReference type="NCBI Taxonomy" id="2751153"/>
    <lineage>
        <taxon>Bacteria</taxon>
        <taxon>Pseudomonadati</taxon>
        <taxon>Bacteroidota</taxon>
        <taxon>Bacteroidia</taxon>
        <taxon>Bacteroidales</taxon>
        <taxon>Barnesiellaceae</taxon>
        <taxon>Coprobacter</taxon>
    </lineage>
</organism>
<dbReference type="Proteomes" id="UP000594042">
    <property type="component" value="Chromosome"/>
</dbReference>
<evidence type="ECO:0000313" key="2">
    <source>
        <dbReference type="Proteomes" id="UP000594042"/>
    </source>
</evidence>